<keyword evidence="2" id="KW-1185">Reference proteome</keyword>
<dbReference type="Proteomes" id="UP001595735">
    <property type="component" value="Unassembled WGS sequence"/>
</dbReference>
<organism evidence="1 2">
    <name type="scientific">Chryseobacterium tructae</name>
    <dbReference type="NCBI Taxonomy" id="1037380"/>
    <lineage>
        <taxon>Bacteria</taxon>
        <taxon>Pseudomonadati</taxon>
        <taxon>Bacteroidota</taxon>
        <taxon>Flavobacteriia</taxon>
        <taxon>Flavobacteriales</taxon>
        <taxon>Weeksellaceae</taxon>
        <taxon>Chryseobacterium group</taxon>
        <taxon>Chryseobacterium</taxon>
    </lineage>
</organism>
<evidence type="ECO:0000313" key="1">
    <source>
        <dbReference type="EMBL" id="MFC3758174.1"/>
    </source>
</evidence>
<sequence length="278" mass="32571">MKKILFLVFIFLVILVSTKILFFPMKTKTKSDINANTELIFSKELDKQMSVECYVNSDNDFYYWEFNRKGKENKTIDKLKISKLKLGEYSRYANRPKFYNRFRILSVFKDADNLVFLIDKFGQVDVHIYSLIEKNSKTIIPVKKYKLSPMDVVLLGEDFQDVKIVDNTIYTLSVYLRGGGSMYYFSKVDLNNKKVMEGFVNVSTEDFVTNPNNETKPIVQLEDGNYKETGSDFKFSLFNNNQIKIEENKVKSFVTKIDFKPPHIDKNEDVNKIIEYLP</sequence>
<reference evidence="2" key="1">
    <citation type="journal article" date="2019" name="Int. J. Syst. Evol. Microbiol.">
        <title>The Global Catalogue of Microorganisms (GCM) 10K type strain sequencing project: providing services to taxonomists for standard genome sequencing and annotation.</title>
        <authorList>
            <consortium name="The Broad Institute Genomics Platform"/>
            <consortium name="The Broad Institute Genome Sequencing Center for Infectious Disease"/>
            <person name="Wu L."/>
            <person name="Ma J."/>
        </authorList>
    </citation>
    <scope>NUCLEOTIDE SEQUENCE [LARGE SCALE GENOMIC DNA]</scope>
    <source>
        <strain evidence="2">CECT 7798</strain>
    </source>
</reference>
<accession>A0ABV7Y1B9</accession>
<protein>
    <recommendedName>
        <fullName evidence="3">Lipoprotein</fullName>
    </recommendedName>
</protein>
<comment type="caution">
    <text evidence="1">The sequence shown here is derived from an EMBL/GenBank/DDBJ whole genome shotgun (WGS) entry which is preliminary data.</text>
</comment>
<dbReference type="EMBL" id="JBHRYO010000002">
    <property type="protein sequence ID" value="MFC3758174.1"/>
    <property type="molecule type" value="Genomic_DNA"/>
</dbReference>
<dbReference type="RefSeq" id="WP_290299873.1">
    <property type="nucleotide sequence ID" value="NZ_JAUFQR010000001.1"/>
</dbReference>
<evidence type="ECO:0008006" key="3">
    <source>
        <dbReference type="Google" id="ProtNLM"/>
    </source>
</evidence>
<proteinExistence type="predicted"/>
<gene>
    <name evidence="1" type="ORF">ACFONJ_19530</name>
</gene>
<name>A0ABV7Y1B9_9FLAO</name>
<evidence type="ECO:0000313" key="2">
    <source>
        <dbReference type="Proteomes" id="UP001595735"/>
    </source>
</evidence>